<name>A0A135L5C4_9BACI</name>
<dbReference type="SUPFAM" id="SSF58104">
    <property type="entry name" value="Methyl-accepting chemotaxis protein (MCP) signaling domain"/>
    <property type="match status" value="1"/>
</dbReference>
<dbReference type="CDD" id="cd01068">
    <property type="entry name" value="globin_sensor"/>
    <property type="match status" value="1"/>
</dbReference>
<proteinExistence type="inferred from homology"/>
<dbReference type="Pfam" id="PF11563">
    <property type="entry name" value="Protoglobin"/>
    <property type="match status" value="1"/>
</dbReference>
<dbReference type="Gene3D" id="1.10.490.10">
    <property type="entry name" value="Globins"/>
    <property type="match status" value="1"/>
</dbReference>
<gene>
    <name evidence="6" type="ORF">U473_08900</name>
</gene>
<evidence type="ECO:0000256" key="4">
    <source>
        <dbReference type="SAM" id="Coils"/>
    </source>
</evidence>
<accession>A0A135L5C4</accession>
<dbReference type="GO" id="GO:0006935">
    <property type="term" value="P:chemotaxis"/>
    <property type="evidence" value="ECO:0007669"/>
    <property type="project" value="InterPro"/>
</dbReference>
<dbReference type="Gene3D" id="1.10.287.950">
    <property type="entry name" value="Methyl-accepting chemotaxis protein"/>
    <property type="match status" value="1"/>
</dbReference>
<dbReference type="STRING" id="1413211.U473_08900"/>
<comment type="caution">
    <text evidence="6">The sequence shown here is derived from an EMBL/GenBank/DDBJ whole genome shotgun (WGS) entry which is preliminary data.</text>
</comment>
<evidence type="ECO:0000259" key="5">
    <source>
        <dbReference type="PROSITE" id="PS50111"/>
    </source>
</evidence>
<dbReference type="AlphaFoldDB" id="A0A135L5C4"/>
<dbReference type="RefSeq" id="WP_068725432.1">
    <property type="nucleotide sequence ID" value="NZ_LSKU01000001.1"/>
</dbReference>
<dbReference type="InterPro" id="IPR039379">
    <property type="entry name" value="Protoglobin_sensor_dom"/>
</dbReference>
<evidence type="ECO:0000313" key="6">
    <source>
        <dbReference type="EMBL" id="KXG44107.1"/>
    </source>
</evidence>
<evidence type="ECO:0000313" key="7">
    <source>
        <dbReference type="Proteomes" id="UP000070352"/>
    </source>
</evidence>
<dbReference type="SMART" id="SM00283">
    <property type="entry name" value="MA"/>
    <property type="match status" value="1"/>
</dbReference>
<keyword evidence="7" id="KW-1185">Reference proteome</keyword>
<dbReference type="InterPro" id="IPR044398">
    <property type="entry name" value="Globin-sensor_dom"/>
</dbReference>
<organism evidence="6 7">
    <name type="scientific">Tepidibacillus decaturensis</name>
    <dbReference type="NCBI Taxonomy" id="1413211"/>
    <lineage>
        <taxon>Bacteria</taxon>
        <taxon>Bacillati</taxon>
        <taxon>Bacillota</taxon>
        <taxon>Bacilli</taxon>
        <taxon>Bacillales</taxon>
        <taxon>Bacillaceae</taxon>
        <taxon>Tepidibacillus</taxon>
    </lineage>
</organism>
<dbReference type="PROSITE" id="PS50111">
    <property type="entry name" value="CHEMOTAXIS_TRANSDUC_2"/>
    <property type="match status" value="1"/>
</dbReference>
<comment type="similarity">
    <text evidence="2">Belongs to the methyl-accepting chemotaxis (MCP) protein family.</text>
</comment>
<keyword evidence="1 3" id="KW-0807">Transducer</keyword>
<evidence type="ECO:0000256" key="2">
    <source>
        <dbReference type="ARBA" id="ARBA00029447"/>
    </source>
</evidence>
<dbReference type="GO" id="GO:0019825">
    <property type="term" value="F:oxygen binding"/>
    <property type="evidence" value="ECO:0007669"/>
    <property type="project" value="InterPro"/>
</dbReference>
<protein>
    <recommendedName>
        <fullName evidence="5">Methyl-accepting transducer domain-containing protein</fullName>
    </recommendedName>
</protein>
<dbReference type="PRINTS" id="PR00260">
    <property type="entry name" value="CHEMTRNSDUCR"/>
</dbReference>
<dbReference type="OrthoDB" id="266313at2"/>
<dbReference type="Proteomes" id="UP000070352">
    <property type="component" value="Unassembled WGS sequence"/>
</dbReference>
<dbReference type="PANTHER" id="PTHR32089:SF112">
    <property type="entry name" value="LYSOZYME-LIKE PROTEIN-RELATED"/>
    <property type="match status" value="1"/>
</dbReference>
<sequence>MFKRKSIEDGIHHNENQWNRHNVTLKVTENEIKQKLSMLGITDETLKIMREQEALFEEHADEIVDQFYEKIKTIPLLEGIVKQHSTFERLKITQKQYFLSLTDGVVDEQYVMNRRKIGRVHDRIRLDSEWFFGAYQLYYKSVFPLLTKKYEGDPRLSEVLLAFTKLTTFDMQLVEETYIDSYTSKMLKLDDIKRLEKRLLDSSESLVANAEQTSTSVQNMYASSEEITAATEEATAHAEKVQEMALHSGKVVEDTLSQIHAIEEQMIQLQESTSRINEHSKKIGEIISLIHGIAKQTNILALNATIEAARAGEHGKGFAVVAGEVKNLAQSTQQALEDISDLIKKSHVAVEEMLSVVKQTNTSVHQGSKYTEQLQLELAEMMGGIHNNLEQVTTVSKQIKHLTEISEQISDSSQEVADLAEKLHYIGEELSTKLK</sequence>
<dbReference type="Pfam" id="PF00015">
    <property type="entry name" value="MCPsignal"/>
    <property type="match status" value="1"/>
</dbReference>
<feature type="coiled-coil region" evidence="4">
    <location>
        <begin position="252"/>
        <end position="282"/>
    </location>
</feature>
<dbReference type="SUPFAM" id="SSF46458">
    <property type="entry name" value="Globin-like"/>
    <property type="match status" value="1"/>
</dbReference>
<dbReference type="InterPro" id="IPR004090">
    <property type="entry name" value="Chemotax_Me-accpt_rcpt"/>
</dbReference>
<dbReference type="GO" id="GO:0004888">
    <property type="term" value="F:transmembrane signaling receptor activity"/>
    <property type="evidence" value="ECO:0007669"/>
    <property type="project" value="InterPro"/>
</dbReference>
<evidence type="ECO:0000256" key="3">
    <source>
        <dbReference type="PROSITE-ProRule" id="PRU00284"/>
    </source>
</evidence>
<dbReference type="InterPro" id="IPR004089">
    <property type="entry name" value="MCPsignal_dom"/>
</dbReference>
<evidence type="ECO:0000256" key="1">
    <source>
        <dbReference type="ARBA" id="ARBA00023224"/>
    </source>
</evidence>
<dbReference type="InterPro" id="IPR009050">
    <property type="entry name" value="Globin-like_sf"/>
</dbReference>
<keyword evidence="4" id="KW-0175">Coiled coil</keyword>
<dbReference type="GO" id="GO:0016020">
    <property type="term" value="C:membrane"/>
    <property type="evidence" value="ECO:0007669"/>
    <property type="project" value="InterPro"/>
</dbReference>
<dbReference type="PANTHER" id="PTHR32089">
    <property type="entry name" value="METHYL-ACCEPTING CHEMOTAXIS PROTEIN MCPB"/>
    <property type="match status" value="1"/>
</dbReference>
<feature type="domain" description="Methyl-accepting transducer" evidence="5">
    <location>
        <begin position="181"/>
        <end position="417"/>
    </location>
</feature>
<dbReference type="EMBL" id="LSKU01000001">
    <property type="protein sequence ID" value="KXG44107.1"/>
    <property type="molecule type" value="Genomic_DNA"/>
</dbReference>
<dbReference type="GO" id="GO:0007165">
    <property type="term" value="P:signal transduction"/>
    <property type="evidence" value="ECO:0007669"/>
    <property type="project" value="UniProtKB-KW"/>
</dbReference>
<dbReference type="InterPro" id="IPR012292">
    <property type="entry name" value="Globin/Proto"/>
</dbReference>
<reference evidence="6 7" key="1">
    <citation type="submission" date="2016-02" db="EMBL/GenBank/DDBJ databases">
        <title>Draft Genome for Tepidibacillus decaturensis nov. sp. Strain Z9, an Anaerobic, Moderately Thermophilic and Heterotrophic Bacterium from Deep Subsurface of the Illinois Basin, USA.</title>
        <authorList>
            <person name="Dong Y."/>
            <person name="Chang J.Y."/>
            <person name="Sanford R."/>
            <person name="Fouke B.W."/>
        </authorList>
    </citation>
    <scope>NUCLEOTIDE SEQUENCE [LARGE SCALE GENOMIC DNA]</scope>
    <source>
        <strain evidence="6 7">Z9</strain>
    </source>
</reference>
<dbReference type="GO" id="GO:0020037">
    <property type="term" value="F:heme binding"/>
    <property type="evidence" value="ECO:0007669"/>
    <property type="project" value="InterPro"/>
</dbReference>